<name>A0ABW6SI60_9NOCA</name>
<organism evidence="3 4">
    <name type="scientific">Nocardia jiangxiensis</name>
    <dbReference type="NCBI Taxonomy" id="282685"/>
    <lineage>
        <taxon>Bacteria</taxon>
        <taxon>Bacillati</taxon>
        <taxon>Actinomycetota</taxon>
        <taxon>Actinomycetes</taxon>
        <taxon>Mycobacteriales</taxon>
        <taxon>Nocardiaceae</taxon>
        <taxon>Nocardia</taxon>
    </lineage>
</organism>
<gene>
    <name evidence="3" type="ORF">ACFYXQ_44605</name>
</gene>
<feature type="signal peptide" evidence="2">
    <location>
        <begin position="1"/>
        <end position="30"/>
    </location>
</feature>
<reference evidence="3 4" key="1">
    <citation type="submission" date="2024-10" db="EMBL/GenBank/DDBJ databases">
        <title>The Natural Products Discovery Center: Release of the First 8490 Sequenced Strains for Exploring Actinobacteria Biosynthetic Diversity.</title>
        <authorList>
            <person name="Kalkreuter E."/>
            <person name="Kautsar S.A."/>
            <person name="Yang D."/>
            <person name="Bader C.D."/>
            <person name="Teijaro C.N."/>
            <person name="Fluegel L."/>
            <person name="Davis C.M."/>
            <person name="Simpson J.R."/>
            <person name="Lauterbach L."/>
            <person name="Steele A.D."/>
            <person name="Gui C."/>
            <person name="Meng S."/>
            <person name="Li G."/>
            <person name="Viehrig K."/>
            <person name="Ye F."/>
            <person name="Su P."/>
            <person name="Kiefer A.F."/>
            <person name="Nichols A."/>
            <person name="Cepeda A.J."/>
            <person name="Yan W."/>
            <person name="Fan B."/>
            <person name="Jiang Y."/>
            <person name="Adhikari A."/>
            <person name="Zheng C.-J."/>
            <person name="Schuster L."/>
            <person name="Cowan T.M."/>
            <person name="Smanski M.J."/>
            <person name="Chevrette M.G."/>
            <person name="De Carvalho L.P.S."/>
            <person name="Shen B."/>
        </authorList>
    </citation>
    <scope>NUCLEOTIDE SEQUENCE [LARGE SCALE GENOMIC DNA]</scope>
    <source>
        <strain evidence="3 4">NPDC002593</strain>
    </source>
</reference>
<accession>A0ABW6SI60</accession>
<comment type="caution">
    <text evidence="3">The sequence shown here is derived from an EMBL/GenBank/DDBJ whole genome shotgun (WGS) entry which is preliminary data.</text>
</comment>
<dbReference type="RefSeq" id="WP_157186678.1">
    <property type="nucleotide sequence ID" value="NZ_JBIAQY010000032.1"/>
</dbReference>
<sequence>MTKEIYRTTIRKRFATLALATIATAIPVMAIAPAVAASTTGQGIVQVDRSGGQAVGSPAPPYIPPPAPHGCGTANCYYDGQNNNGCGRNSNTGDKSGCDNNGTGEGNNGAGNRPYSGNALGHLNPM</sequence>
<proteinExistence type="predicted"/>
<feature type="chain" id="PRO_5047542465" evidence="2">
    <location>
        <begin position="31"/>
        <end position="126"/>
    </location>
</feature>
<dbReference type="Proteomes" id="UP001601992">
    <property type="component" value="Unassembled WGS sequence"/>
</dbReference>
<evidence type="ECO:0000313" key="4">
    <source>
        <dbReference type="Proteomes" id="UP001601992"/>
    </source>
</evidence>
<evidence type="ECO:0000313" key="3">
    <source>
        <dbReference type="EMBL" id="MFF3574851.1"/>
    </source>
</evidence>
<feature type="region of interest" description="Disordered" evidence="1">
    <location>
        <begin position="88"/>
        <end position="126"/>
    </location>
</feature>
<evidence type="ECO:0000256" key="1">
    <source>
        <dbReference type="SAM" id="MobiDB-lite"/>
    </source>
</evidence>
<keyword evidence="4" id="KW-1185">Reference proteome</keyword>
<dbReference type="EMBL" id="JBIAQY010000032">
    <property type="protein sequence ID" value="MFF3574851.1"/>
    <property type="molecule type" value="Genomic_DNA"/>
</dbReference>
<keyword evidence="2" id="KW-0732">Signal</keyword>
<protein>
    <submittedName>
        <fullName evidence="3">Uncharacterized protein</fullName>
    </submittedName>
</protein>
<evidence type="ECO:0000256" key="2">
    <source>
        <dbReference type="SAM" id="SignalP"/>
    </source>
</evidence>